<comment type="caution">
    <text evidence="13">Lacks conserved residue(s) required for the propagation of feature annotation.</text>
</comment>
<dbReference type="PANTHER" id="PTHR12886">
    <property type="entry name" value="PIG-M MANNOSYLTRANSFERASE"/>
    <property type="match status" value="1"/>
</dbReference>
<protein>
    <recommendedName>
        <fullName evidence="4 13">GPI mannosyltransferase 1</fullName>
        <ecNumber evidence="13">2.4.1.-</ecNumber>
    </recommendedName>
    <alternativeName>
        <fullName evidence="13">GPI mannosyltransferase I</fullName>
    </alternativeName>
</protein>
<dbReference type="Pfam" id="PF05007">
    <property type="entry name" value="Mannosyl_trans"/>
    <property type="match status" value="1"/>
</dbReference>
<keyword evidence="5 13" id="KW-0337">GPI-anchor biosynthesis</keyword>
<keyword evidence="11 13" id="KW-0472">Membrane</keyword>
<evidence type="ECO:0000256" key="11">
    <source>
        <dbReference type="ARBA" id="ARBA00023136"/>
    </source>
</evidence>
<evidence type="ECO:0000256" key="7">
    <source>
        <dbReference type="ARBA" id="ARBA00022679"/>
    </source>
</evidence>
<keyword evidence="15" id="KW-1185">Reference proteome</keyword>
<evidence type="ECO:0000256" key="8">
    <source>
        <dbReference type="ARBA" id="ARBA00022692"/>
    </source>
</evidence>
<feature type="transmembrane region" description="Helical" evidence="13">
    <location>
        <begin position="387"/>
        <end position="411"/>
    </location>
</feature>
<dbReference type="EMBL" id="KQ087215">
    <property type="protein sequence ID" value="KLT41610.1"/>
    <property type="molecule type" value="Genomic_DNA"/>
</dbReference>
<organism evidence="14 15">
    <name type="scientific">Cutaneotrichosporon oleaginosum</name>
    <dbReference type="NCBI Taxonomy" id="879819"/>
    <lineage>
        <taxon>Eukaryota</taxon>
        <taxon>Fungi</taxon>
        <taxon>Dikarya</taxon>
        <taxon>Basidiomycota</taxon>
        <taxon>Agaricomycotina</taxon>
        <taxon>Tremellomycetes</taxon>
        <taxon>Trichosporonales</taxon>
        <taxon>Trichosporonaceae</taxon>
        <taxon>Cutaneotrichosporon</taxon>
    </lineage>
</organism>
<evidence type="ECO:0000256" key="12">
    <source>
        <dbReference type="ARBA" id="ARBA00025399"/>
    </source>
</evidence>
<dbReference type="InterPro" id="IPR007704">
    <property type="entry name" value="PIG-M"/>
</dbReference>
<dbReference type="GO" id="GO:0051751">
    <property type="term" value="F:alpha-1,4-mannosyltransferase activity"/>
    <property type="evidence" value="ECO:0007669"/>
    <property type="project" value="InterPro"/>
</dbReference>
<comment type="function">
    <text evidence="12 13">Mannosyltransferase involved in glycosylphosphatidylinositol-anchor biosynthesis. Transfers the first alpha-1,4-mannose to GlcN-acyl-PI during GPI precursor assembly. Required for cell wall integrity.</text>
</comment>
<feature type="transmembrane region" description="Helical" evidence="13">
    <location>
        <begin position="181"/>
        <end position="201"/>
    </location>
</feature>
<dbReference type="GO" id="GO:1990529">
    <property type="term" value="C:glycosylphosphatidylinositol-mannosyltransferase I complex"/>
    <property type="evidence" value="ECO:0007669"/>
    <property type="project" value="TreeGrafter"/>
</dbReference>
<dbReference type="UniPathway" id="UPA00196"/>
<evidence type="ECO:0000256" key="13">
    <source>
        <dbReference type="RuleBase" id="RU365064"/>
    </source>
</evidence>
<dbReference type="GO" id="GO:0004376">
    <property type="term" value="F:GPI mannosyltransferase activity"/>
    <property type="evidence" value="ECO:0007669"/>
    <property type="project" value="InterPro"/>
</dbReference>
<dbReference type="STRING" id="879819.A0A0J0XKJ6"/>
<evidence type="ECO:0000256" key="1">
    <source>
        <dbReference type="ARBA" id="ARBA00004477"/>
    </source>
</evidence>
<keyword evidence="6 13" id="KW-0328">Glycosyltransferase</keyword>
<feature type="transmembrane region" description="Helical" evidence="13">
    <location>
        <begin position="320"/>
        <end position="343"/>
    </location>
</feature>
<dbReference type="RefSeq" id="XP_018278101.1">
    <property type="nucleotide sequence ID" value="XM_018423461.1"/>
</dbReference>
<dbReference type="OrthoDB" id="1741594at2759"/>
<dbReference type="Proteomes" id="UP000053611">
    <property type="component" value="Unassembled WGS sequence"/>
</dbReference>
<dbReference type="PANTHER" id="PTHR12886:SF0">
    <property type="entry name" value="GPI MANNOSYLTRANSFERASE 1"/>
    <property type="match status" value="1"/>
</dbReference>
<dbReference type="GO" id="GO:0005789">
    <property type="term" value="C:endoplasmic reticulum membrane"/>
    <property type="evidence" value="ECO:0007669"/>
    <property type="project" value="UniProtKB-SubCell"/>
</dbReference>
<dbReference type="AlphaFoldDB" id="A0A0J0XKJ6"/>
<evidence type="ECO:0000256" key="5">
    <source>
        <dbReference type="ARBA" id="ARBA00022502"/>
    </source>
</evidence>
<keyword evidence="8 13" id="KW-0812">Transmembrane</keyword>
<dbReference type="GeneID" id="28984064"/>
<accession>A0A0J0XKJ6</accession>
<dbReference type="EC" id="2.4.1.-" evidence="13"/>
<evidence type="ECO:0000313" key="14">
    <source>
        <dbReference type="EMBL" id="KLT41610.1"/>
    </source>
</evidence>
<evidence type="ECO:0000256" key="9">
    <source>
        <dbReference type="ARBA" id="ARBA00022824"/>
    </source>
</evidence>
<evidence type="ECO:0000256" key="4">
    <source>
        <dbReference type="ARBA" id="ARBA00013797"/>
    </source>
</evidence>
<proteinExistence type="inferred from homology"/>
<reference evidence="14 15" key="1">
    <citation type="submission" date="2015-03" db="EMBL/GenBank/DDBJ databases">
        <title>Genomics and transcriptomics of the oil-accumulating basidiomycete yeast T. oleaginosus allow insights into substrate utilization and the diverse evolutionary trajectories of mating systems in fungi.</title>
        <authorList>
            <consortium name="DOE Joint Genome Institute"/>
            <person name="Kourist R."/>
            <person name="Kracht O."/>
            <person name="Bracharz F."/>
            <person name="Lipzen A."/>
            <person name="Nolan M."/>
            <person name="Ohm R."/>
            <person name="Grigoriev I."/>
            <person name="Sun S."/>
            <person name="Heitman J."/>
            <person name="Bruck T."/>
            <person name="Nowrousian M."/>
        </authorList>
    </citation>
    <scope>NUCLEOTIDE SEQUENCE [LARGE SCALE GENOMIC DNA]</scope>
    <source>
        <strain evidence="14 15">IBC0246</strain>
    </source>
</reference>
<sequence length="436" mass="47282">MAWSRYTLPILAASAVIQVALVAYAAYVDAHPERFGGLRYTDVDWRVVLDGLRATFRPKSYAEGPLGPALALGSPYDRATFRYTPLLVLVLAPAALAPALGRLVLVALTLALPPILLSAGAEEWKVHALWTLNPVVLNITTRGSPEALPCFLTAALALALRRAGLGRRASASASPSARGRWEAAAAVILALAASYKIYPVIYVPAIWSALARRHGWFGAAVWRFGAIAAATALAINGALWLVWGEPFLEHTFRYHLARLDHRHNFSPYFLPIYFARTLPSDGGALLRALRHPLASFLPQFSLVLGAGFALTPRLGVESAMFFQTALFVVFNKVCTSQYFLWPLPLVPLLTFPSLTWPRLGAALAAWVAGQALWLSQAYRLELLGESVWVRVWAAGLVLFAASVWGLGVLLAGTREVGPAEKPAVLATDKSKAEHKH</sequence>
<comment type="subcellular location">
    <subcellularLocation>
        <location evidence="1 13">Endoplasmic reticulum membrane</location>
        <topology evidence="1 13">Multi-pass membrane protein</topology>
    </subcellularLocation>
</comment>
<evidence type="ECO:0000256" key="2">
    <source>
        <dbReference type="ARBA" id="ARBA00004687"/>
    </source>
</evidence>
<feature type="transmembrane region" description="Helical" evidence="13">
    <location>
        <begin position="86"/>
        <end position="115"/>
    </location>
</feature>
<keyword evidence="9 13" id="KW-0256">Endoplasmic reticulum</keyword>
<evidence type="ECO:0000256" key="10">
    <source>
        <dbReference type="ARBA" id="ARBA00022989"/>
    </source>
</evidence>
<dbReference type="GO" id="GO:0006506">
    <property type="term" value="P:GPI anchor biosynthetic process"/>
    <property type="evidence" value="ECO:0007669"/>
    <property type="project" value="UniProtKB-UniPathway"/>
</dbReference>
<keyword evidence="7 13" id="KW-0808">Transferase</keyword>
<keyword evidence="10 13" id="KW-1133">Transmembrane helix</keyword>
<evidence type="ECO:0000256" key="3">
    <source>
        <dbReference type="ARBA" id="ARBA00011071"/>
    </source>
</evidence>
<feature type="transmembrane region" description="Helical" evidence="13">
    <location>
        <begin position="221"/>
        <end position="243"/>
    </location>
</feature>
<name>A0A0J0XKJ6_9TREE</name>
<comment type="pathway">
    <text evidence="2 13">Glycolipid biosynthesis; glycosylphosphatidylinositol-anchor biosynthesis.</text>
</comment>
<evidence type="ECO:0000313" key="15">
    <source>
        <dbReference type="Proteomes" id="UP000053611"/>
    </source>
</evidence>
<comment type="similarity">
    <text evidence="3 13">Belongs to the PIGM family.</text>
</comment>
<feature type="transmembrane region" description="Helical" evidence="13">
    <location>
        <begin position="6"/>
        <end position="27"/>
    </location>
</feature>
<evidence type="ECO:0000256" key="6">
    <source>
        <dbReference type="ARBA" id="ARBA00022676"/>
    </source>
</evidence>
<gene>
    <name evidence="14" type="ORF">CC85DRAFT_286267</name>
</gene>